<reference evidence="2" key="1">
    <citation type="submission" date="2022-12" db="EMBL/GenBank/DDBJ databases">
        <authorList>
            <person name="Brejova B."/>
        </authorList>
    </citation>
    <scope>NUCLEOTIDE SEQUENCE</scope>
</reference>
<dbReference type="GO" id="GO:0008821">
    <property type="term" value="F:crossover junction DNA endonuclease activity"/>
    <property type="evidence" value="ECO:0007669"/>
    <property type="project" value="TreeGrafter"/>
</dbReference>
<dbReference type="InterPro" id="IPR050381">
    <property type="entry name" value="SLX1_endonuclease"/>
</dbReference>
<dbReference type="Pfam" id="PF01541">
    <property type="entry name" value="GIY-YIG"/>
    <property type="match status" value="1"/>
</dbReference>
<dbReference type="SUPFAM" id="SSF82771">
    <property type="entry name" value="GIY-YIG endonuclease"/>
    <property type="match status" value="1"/>
</dbReference>
<dbReference type="GO" id="GO:0017108">
    <property type="term" value="F:5'-flap endonuclease activity"/>
    <property type="evidence" value="ECO:0007669"/>
    <property type="project" value="TreeGrafter"/>
</dbReference>
<dbReference type="InterPro" id="IPR000305">
    <property type="entry name" value="GIY-YIG_endonuc"/>
</dbReference>
<dbReference type="PANTHER" id="PTHR20208">
    <property type="entry name" value="STRUCTURE-SPECIFIC ENDONUCLEASE SUBUNIT SLX1"/>
    <property type="match status" value="1"/>
</dbReference>
<proteinExistence type="predicted"/>
<dbReference type="InterPro" id="IPR035901">
    <property type="entry name" value="GIY-YIG_endonuc_sf"/>
</dbReference>
<dbReference type="OrthoDB" id="24645at2759"/>
<evidence type="ECO:0000259" key="1">
    <source>
        <dbReference type="PROSITE" id="PS50164"/>
    </source>
</evidence>
<evidence type="ECO:0000313" key="2">
    <source>
        <dbReference type="EMBL" id="CAI5760075.1"/>
    </source>
</evidence>
<keyword evidence="3" id="KW-1185">Reference proteome</keyword>
<name>A0A9W4U0S3_9ASCO</name>
<accession>A0A9W4U0S3</accession>
<comment type="caution">
    <text evidence="2">The sequence shown here is derived from an EMBL/GenBank/DDBJ whole genome shotgun (WGS) entry which is preliminary data.</text>
</comment>
<dbReference type="CDD" id="cd10455">
    <property type="entry name" value="GIY-YIG_SLX1"/>
    <property type="match status" value="1"/>
</dbReference>
<feature type="domain" description="GIY-YIG" evidence="1">
    <location>
        <begin position="1"/>
        <end position="71"/>
    </location>
</feature>
<dbReference type="GO" id="GO:0000724">
    <property type="term" value="P:double-strand break repair via homologous recombination"/>
    <property type="evidence" value="ECO:0007669"/>
    <property type="project" value="TreeGrafter"/>
</dbReference>
<dbReference type="PROSITE" id="PS50164">
    <property type="entry name" value="GIY_YIG"/>
    <property type="match status" value="1"/>
</dbReference>
<sequence>MSHKQSTYIGSTPDIKKRLRQHNGELTGGAYKTKKKRPWRVILIVYGFTSKISALQFEHSLQHSYQTRLIDEKISKKGGRSVHKLLGNVKMLLDSFHRLQVCIFDNEAKEIWDMNKYNINSVITPELINFDEFDMGEIELLHIPERVCIICKEAVGDKFGICNDHVFHFGCLAKKSTLLIPDTIDCVCGETIIWKEMVKQSLYTINHEIEQQKKRNGSISSIQTKTAQSQIKTTQALFVEEESSQKKHTTASQLLLEEEVSQNRSRSNLQSLFVQDSSQ</sequence>
<organism evidence="2 3">
    <name type="scientific">Candida verbasci</name>
    <dbReference type="NCBI Taxonomy" id="1227364"/>
    <lineage>
        <taxon>Eukaryota</taxon>
        <taxon>Fungi</taxon>
        <taxon>Dikarya</taxon>
        <taxon>Ascomycota</taxon>
        <taxon>Saccharomycotina</taxon>
        <taxon>Pichiomycetes</taxon>
        <taxon>Debaryomycetaceae</taxon>
        <taxon>Candida/Lodderomyces clade</taxon>
        <taxon>Candida</taxon>
    </lineage>
</organism>
<dbReference type="PANTHER" id="PTHR20208:SF10">
    <property type="entry name" value="STRUCTURE-SPECIFIC ENDONUCLEASE SUBUNIT SLX1"/>
    <property type="match status" value="1"/>
</dbReference>
<dbReference type="Proteomes" id="UP001152885">
    <property type="component" value="Unassembled WGS sequence"/>
</dbReference>
<dbReference type="GO" id="GO:0033557">
    <property type="term" value="C:Slx1-Slx4 complex"/>
    <property type="evidence" value="ECO:0007669"/>
    <property type="project" value="TreeGrafter"/>
</dbReference>
<protein>
    <recommendedName>
        <fullName evidence="1">GIY-YIG domain-containing protein</fullName>
    </recommendedName>
</protein>
<evidence type="ECO:0000313" key="3">
    <source>
        <dbReference type="Proteomes" id="UP001152885"/>
    </source>
</evidence>
<dbReference type="AlphaFoldDB" id="A0A9W4U0S3"/>
<gene>
    <name evidence="2" type="ORF">CANVERA_P4587</name>
</gene>
<dbReference type="EMBL" id="CANTUO010000005">
    <property type="protein sequence ID" value="CAI5760075.1"/>
    <property type="molecule type" value="Genomic_DNA"/>
</dbReference>
<dbReference type="Gene3D" id="3.40.1440.10">
    <property type="entry name" value="GIY-YIG endonuclease"/>
    <property type="match status" value="1"/>
</dbReference>